<dbReference type="Proteomes" id="UP000316541">
    <property type="component" value="Unassembled WGS sequence"/>
</dbReference>
<gene>
    <name evidence="2" type="ORF">FLX08_34920</name>
</gene>
<dbReference type="RefSeq" id="WP_142624536.1">
    <property type="nucleotide sequence ID" value="NZ_VIRM01000063.1"/>
</dbReference>
<evidence type="ECO:0000313" key="3">
    <source>
        <dbReference type="Proteomes" id="UP000316541"/>
    </source>
</evidence>
<reference evidence="2 3" key="1">
    <citation type="submission" date="2019-07" db="EMBL/GenBank/DDBJ databases">
        <title>Microbispora hainanensis DSM 45428.</title>
        <authorList>
            <person name="Thawai C."/>
        </authorList>
    </citation>
    <scope>NUCLEOTIDE SEQUENCE [LARGE SCALE GENOMIC DNA]</scope>
    <source>
        <strain evidence="2 3">DSM 45428</strain>
    </source>
</reference>
<evidence type="ECO:0000256" key="1">
    <source>
        <dbReference type="SAM" id="SignalP"/>
    </source>
</evidence>
<sequence length="160" mass="17234">MIARSRGRRLTTSIAMAIAATAAALLPLSPAHAAYSADQPVYLQLVSNDGNATQLALLQGTVAFDDGNTKYRYSLTLCWQHAYPAPSFRVVVNGTSTSWPTQTGSTSLPGCQQTAVYNSEVNFGSTVGNVRFDVTGGWFGSNGQYQTRTKSSYTYDNPYN</sequence>
<dbReference type="EMBL" id="VIRM01000063">
    <property type="protein sequence ID" value="TQS13634.1"/>
    <property type="molecule type" value="Genomic_DNA"/>
</dbReference>
<feature type="signal peptide" evidence="1">
    <location>
        <begin position="1"/>
        <end position="33"/>
    </location>
</feature>
<protein>
    <recommendedName>
        <fullName evidence="4">Secreted protein</fullName>
    </recommendedName>
</protein>
<name>A0A544YA74_9ACTN</name>
<feature type="chain" id="PRO_5021814652" description="Secreted protein" evidence="1">
    <location>
        <begin position="34"/>
        <end position="160"/>
    </location>
</feature>
<evidence type="ECO:0000313" key="2">
    <source>
        <dbReference type="EMBL" id="TQS13634.1"/>
    </source>
</evidence>
<evidence type="ECO:0008006" key="4">
    <source>
        <dbReference type="Google" id="ProtNLM"/>
    </source>
</evidence>
<organism evidence="2 3">
    <name type="scientific">Microbispora hainanensis</name>
    <dbReference type="NCBI Taxonomy" id="568844"/>
    <lineage>
        <taxon>Bacteria</taxon>
        <taxon>Bacillati</taxon>
        <taxon>Actinomycetota</taxon>
        <taxon>Actinomycetes</taxon>
        <taxon>Streptosporangiales</taxon>
        <taxon>Streptosporangiaceae</taxon>
        <taxon>Microbispora</taxon>
    </lineage>
</organism>
<proteinExistence type="predicted"/>
<dbReference type="AlphaFoldDB" id="A0A544YA74"/>
<accession>A0A544YA74</accession>
<keyword evidence="1" id="KW-0732">Signal</keyword>
<comment type="caution">
    <text evidence="2">The sequence shown here is derived from an EMBL/GenBank/DDBJ whole genome shotgun (WGS) entry which is preliminary data.</text>
</comment>